<evidence type="ECO:0000313" key="2">
    <source>
        <dbReference type="Proteomes" id="UP001058074"/>
    </source>
</evidence>
<evidence type="ECO:0000313" key="1">
    <source>
        <dbReference type="EMBL" id="GKX67264.1"/>
    </source>
</evidence>
<dbReference type="Proteomes" id="UP001058074">
    <property type="component" value="Unassembled WGS sequence"/>
</dbReference>
<protein>
    <submittedName>
        <fullName evidence="1">Uncharacterized protein</fullName>
    </submittedName>
</protein>
<name>A0ACB5RER0_9CLOT</name>
<sequence length="436" mass="50289">MNILFRLGTILIRTLLFSVICIIFSESVDCFKNSKLKIISFYLLLVSSDLLTTLYCSKINYNMIMLIVYYASILLILRYDKTKSFIISLSFMIISFAVNRLNRCIFIVIKAINYDSFLLQITAYDQHVFKKLIYLILLVIVLKYNKVLKRINFYNDQANNASAMMQGVLVILFIIRVLFEVGNVGDLLWVHLLVLLACMILLYIVFKDIKARKEMQLIETSYKVQAQQIKNMQEILSIVRKEKHDFANHIQVIQALSSMNRPGDMDKIKEYVSKISGGLHTSFKYLDTGDDYVDALVSIKSYNAKEQNIEIKLSIDEPLSSINIEEDELISIVGNLIDNGLQAFKESKDKPYKEIEIKSYRQQDNVYLLIGNNGDVIPSNIKCKIFNKGFSTKKKESLDHGYGLYITKQLVEKNKGNICVESTEEKTEFKIEFQSK</sequence>
<proteinExistence type="predicted"/>
<comment type="caution">
    <text evidence="1">The sequence shown here is derived from an EMBL/GenBank/DDBJ whole genome shotgun (WGS) entry which is preliminary data.</text>
</comment>
<organism evidence="1 2">
    <name type="scientific">Inconstantimicrobium mannanitabidum</name>
    <dbReference type="NCBI Taxonomy" id="1604901"/>
    <lineage>
        <taxon>Bacteria</taxon>
        <taxon>Bacillati</taxon>
        <taxon>Bacillota</taxon>
        <taxon>Clostridia</taxon>
        <taxon>Eubacteriales</taxon>
        <taxon>Clostridiaceae</taxon>
        <taxon>Inconstantimicrobium</taxon>
    </lineage>
</organism>
<dbReference type="EMBL" id="BROD01000001">
    <property type="protein sequence ID" value="GKX67264.1"/>
    <property type="molecule type" value="Genomic_DNA"/>
</dbReference>
<reference evidence="1" key="1">
    <citation type="journal article" date="2025" name="Int. J. Syst. Evol. Microbiol.">
        <title>Inconstantimicrobium mannanitabidum sp. nov., a novel member of the family Clostridiaceae isolated from anoxic soil under the treatment of reductive soil disinfestation.</title>
        <authorList>
            <person name="Ueki A."/>
            <person name="Tonouchi A."/>
            <person name="Honma S."/>
            <person name="Kaku N."/>
            <person name="Ueki K."/>
        </authorList>
    </citation>
    <scope>NUCLEOTIDE SEQUENCE</scope>
    <source>
        <strain evidence="1">TW13</strain>
    </source>
</reference>
<gene>
    <name evidence="1" type="ORF">rsdtw13_25220</name>
</gene>
<keyword evidence="2" id="KW-1185">Reference proteome</keyword>
<accession>A0ACB5RER0</accession>